<name>A0A7J6LY30_PEROL</name>
<proteinExistence type="inferred from homology"/>
<comment type="subunit">
    <text evidence="15">Component of the ribosome quality control complex (RQC).</text>
</comment>
<evidence type="ECO:0000256" key="1">
    <source>
        <dbReference type="ARBA" id="ARBA00000900"/>
    </source>
</evidence>
<dbReference type="Pfam" id="PF22958">
    <property type="entry name" value="Ltn1_1st"/>
    <property type="match status" value="1"/>
</dbReference>
<dbReference type="GO" id="GO:0008270">
    <property type="term" value="F:zinc ion binding"/>
    <property type="evidence" value="ECO:0007669"/>
    <property type="project" value="UniProtKB-KW"/>
</dbReference>
<reference evidence="20 21" key="1">
    <citation type="submission" date="2020-04" db="EMBL/GenBank/DDBJ databases">
        <title>Perkinsus olseni comparative genomics.</title>
        <authorList>
            <person name="Bogema D.R."/>
        </authorList>
    </citation>
    <scope>NUCLEOTIDE SEQUENCE [LARGE SCALE GENOMIC DNA]</scope>
    <source>
        <strain evidence="18">ATCC PRA-179</strain>
        <strain evidence="19">ATCC PRA-31</strain>
    </source>
</reference>
<gene>
    <name evidence="19" type="ORF">FOL46_001371</name>
    <name evidence="18" type="ORF">FOZ61_001126</name>
</gene>
<comment type="function">
    <text evidence="15">E3 ubiquitin-protein ligase. Component of the ribosome quality control complex (RQC), a ribosome-associated complex that mediates ubiquitination and extraction of incompletely synthesized nascent chains for proteasomal degradation.</text>
</comment>
<keyword evidence="16" id="KW-0732">Signal</keyword>
<evidence type="ECO:0000313" key="18">
    <source>
        <dbReference type="EMBL" id="KAF4664076.1"/>
    </source>
</evidence>
<dbReference type="InterPro" id="IPR054476">
    <property type="entry name" value="Ltn1_N"/>
</dbReference>
<accession>A0A7J6LY30</accession>
<dbReference type="GO" id="GO:1990116">
    <property type="term" value="P:ribosome-associated ubiquitin-dependent protein catabolic process"/>
    <property type="evidence" value="ECO:0007669"/>
    <property type="project" value="UniProtKB-UniRule"/>
</dbReference>
<dbReference type="InterPro" id="IPR001841">
    <property type="entry name" value="Znf_RING"/>
</dbReference>
<dbReference type="EMBL" id="JABAHT010000126">
    <property type="protein sequence ID" value="KAF4664076.1"/>
    <property type="molecule type" value="Genomic_DNA"/>
</dbReference>
<evidence type="ECO:0000256" key="12">
    <source>
        <dbReference type="ARBA" id="ARBA00022786"/>
    </source>
</evidence>
<dbReference type="OrthoDB" id="420403at2759"/>
<dbReference type="FunFam" id="3.30.40.10:FF:000038">
    <property type="entry name" value="E3 ubiquitin-protein ligase listerin"/>
    <property type="match status" value="1"/>
</dbReference>
<evidence type="ECO:0000256" key="9">
    <source>
        <dbReference type="ARBA" id="ARBA00022723"/>
    </source>
</evidence>
<evidence type="ECO:0000256" key="2">
    <source>
        <dbReference type="ARBA" id="ARBA00004514"/>
    </source>
</evidence>
<evidence type="ECO:0000256" key="13">
    <source>
        <dbReference type="ARBA" id="ARBA00022833"/>
    </source>
</evidence>
<dbReference type="Proteomes" id="UP000570595">
    <property type="component" value="Unassembled WGS sequence"/>
</dbReference>
<dbReference type="InterPro" id="IPR011989">
    <property type="entry name" value="ARM-like"/>
</dbReference>
<evidence type="ECO:0000256" key="16">
    <source>
        <dbReference type="SAM" id="SignalP"/>
    </source>
</evidence>
<keyword evidence="8 15" id="KW-0808">Transferase</keyword>
<keyword evidence="10" id="KW-0677">Repeat</keyword>
<organism evidence="18 20">
    <name type="scientific">Perkinsus olseni</name>
    <name type="common">Perkinsus atlanticus</name>
    <dbReference type="NCBI Taxonomy" id="32597"/>
    <lineage>
        <taxon>Eukaryota</taxon>
        <taxon>Sar</taxon>
        <taxon>Alveolata</taxon>
        <taxon>Perkinsozoa</taxon>
        <taxon>Perkinsea</taxon>
        <taxon>Perkinsida</taxon>
        <taxon>Perkinsidae</taxon>
        <taxon>Perkinsus</taxon>
    </lineage>
</organism>
<evidence type="ECO:0000313" key="20">
    <source>
        <dbReference type="Proteomes" id="UP000570595"/>
    </source>
</evidence>
<evidence type="ECO:0000256" key="5">
    <source>
        <dbReference type="ARBA" id="ARBA00012483"/>
    </source>
</evidence>
<keyword evidence="13 15" id="KW-0862">Zinc</keyword>
<dbReference type="GO" id="GO:0061630">
    <property type="term" value="F:ubiquitin protein ligase activity"/>
    <property type="evidence" value="ECO:0007669"/>
    <property type="project" value="UniProtKB-UniRule"/>
</dbReference>
<keyword evidence="12 15" id="KW-0833">Ubl conjugation pathway</keyword>
<comment type="similarity">
    <text evidence="4 15">Belongs to the LTN1 family.</text>
</comment>
<feature type="domain" description="RING-type" evidence="17">
    <location>
        <begin position="1293"/>
        <end position="1340"/>
    </location>
</feature>
<dbReference type="InterPro" id="IPR016024">
    <property type="entry name" value="ARM-type_fold"/>
</dbReference>
<dbReference type="EC" id="2.3.2.27" evidence="5 15"/>
<dbReference type="Gene3D" id="1.25.10.10">
    <property type="entry name" value="Leucine-rich Repeat Variant"/>
    <property type="match status" value="1"/>
</dbReference>
<dbReference type="InterPro" id="IPR039795">
    <property type="entry name" value="LTN1/Rkr1"/>
</dbReference>
<comment type="pathway">
    <text evidence="3 15">Protein modification; protein ubiquitination.</text>
</comment>
<evidence type="ECO:0000256" key="6">
    <source>
        <dbReference type="ARBA" id="ARBA00017157"/>
    </source>
</evidence>
<dbReference type="SUPFAM" id="SSF48371">
    <property type="entry name" value="ARM repeat"/>
    <property type="match status" value="1"/>
</dbReference>
<evidence type="ECO:0000256" key="4">
    <source>
        <dbReference type="ARBA" id="ARBA00007997"/>
    </source>
</evidence>
<evidence type="ECO:0000256" key="3">
    <source>
        <dbReference type="ARBA" id="ARBA00004906"/>
    </source>
</evidence>
<evidence type="ECO:0000256" key="14">
    <source>
        <dbReference type="PROSITE-ProRule" id="PRU00175"/>
    </source>
</evidence>
<evidence type="ECO:0000256" key="7">
    <source>
        <dbReference type="ARBA" id="ARBA00022490"/>
    </source>
</evidence>
<feature type="chain" id="PRO_5033594107" description="E3 ubiquitin-protein ligase listerin" evidence="16">
    <location>
        <begin position="20"/>
        <end position="1343"/>
    </location>
</feature>
<dbReference type="UniPathway" id="UPA00143"/>
<evidence type="ECO:0000256" key="10">
    <source>
        <dbReference type="ARBA" id="ARBA00022737"/>
    </source>
</evidence>
<feature type="signal peptide" evidence="16">
    <location>
        <begin position="1"/>
        <end position="19"/>
    </location>
</feature>
<dbReference type="SMART" id="SM00744">
    <property type="entry name" value="RINGv"/>
    <property type="match status" value="1"/>
</dbReference>
<dbReference type="PANTHER" id="PTHR12389">
    <property type="entry name" value="ZINC FINGER PROTEIN 294"/>
    <property type="match status" value="1"/>
</dbReference>
<dbReference type="PROSITE" id="PS50089">
    <property type="entry name" value="ZF_RING_2"/>
    <property type="match status" value="1"/>
</dbReference>
<sequence length="1343" mass="148604">MSVNSMLVVLAAVVAVTVALRSAGHREESLRNRGISVTLDGSGCQIEHSNSHDLRIASSIFAFYMSDEEGVTSFRFDDFDRSQVFVLYGTSSSQNSAAMAAVVYCGPDPSVGQLFRKFGKKDSLTRMKAYEELRSRVEDSDEADSNGLTSILEPFAAHYRRSALLDPDWRCRAAMHSIVGLLVSRLKRNAMRYIPDILPSLYLAALYDTHYEVCRSASAALAMIFPHQNKRKMAIYDKFRDPVRKEICWLLSSECTMQELDEIFGCSGGASKVDASDESEGRYDRAVCAALTAVPKFAMMPNTNTADPAIVSMDFIHFALPPYRSSVRTAALARCLLPLFSESILRSKVEHEVDLEKILALLTATQGDLTVGAATAQFIQVLAEDSDLCDKLGSSRKLRQTLCKTVASGSKIIKSIPAIMRGIARNGEEVVLKYSVEELMPSILRALGAPQPAPPPRAVYQIFAECLGIISADTKFSQWKNEIIDLFMELARHFINSGIDDTLPPPSATAKIPEVFGQAVCAATQGIADETLVVADEEFHNSPKFPALLVRWPRSDAVVGSLYEESLRDCSWEQVKALAQVIDPKRLVQDLVAIEGLPDVAWETVYDGLDGIHVEDRSAIFSCISKTLLGRGEFDRLIDIREQTKWPEVESACIEDAAIDALVDAVEVEAPCRTANSNGLVSFDVWCEKIAPTGYAEDLFTTEEFCMNWGGGDVEAARHVRAQVLPRAVAICVSENDQDHSFWLDVIDRIATCDAEACRLARPDCVKILIERLFTQRRVSDCWAPLAVLFALGWTDFADSEMLPKLHSLPAAKAGVVLEQLGPLENFARSEIIRAALELSQAWNSKFNAEVEKAIDQAVSYEDQERIFSVMVELVREDTSVDYSSLVKLLLLRLKNISVDGLAEDLLTEASLLRLVLKMRKGEVTSVTRDLIREFWQLKLSSGDRSEVTDAAKVIEALGGVEVDSEVLEKFSRILKGDDEAGVACLWKIGAKGEPIDRERVGQITVVNDGTADLFTDCEDLLEKATLKMPATSIVPEEVSKQLGSEATPEWILTLLASPEDHPRALVDCGCARLCELKPGEVEVNHQTRELLQHGSLQLWLWALHVDPAVLEEVDTRKVYDEVISQMRSHPIDDASAVGRALLDLDLVDQELLGWRVLTMLCMRGFEPLDEAAGRWLIPQVGRVISPTLIDVETEESQNVDGVVAQYTASTRELLGRKEAADGLKTELRITLPQDWPMAKANVKVSPIPGVPSSRNQKLALAVLREMTRAGMASALRIWSANVERIFDGVEPCVICYSIVSIDSNSLPNKQCRTCKNKFHSDCIYRWFRTSQKTTCPLCQSLF</sequence>
<protein>
    <recommendedName>
        <fullName evidence="6 15">E3 ubiquitin-protein ligase listerin</fullName>
        <ecNumber evidence="5 15">2.3.2.27</ecNumber>
    </recommendedName>
    <alternativeName>
        <fullName evidence="15">RING-type E3 ubiquitin transferase listerin</fullName>
    </alternativeName>
</protein>
<keyword evidence="9 15" id="KW-0479">Metal-binding</keyword>
<evidence type="ECO:0000256" key="11">
    <source>
        <dbReference type="ARBA" id="ARBA00022771"/>
    </source>
</evidence>
<dbReference type="CDD" id="cd16491">
    <property type="entry name" value="RING-CH-C4HC3_LTN1"/>
    <property type="match status" value="1"/>
</dbReference>
<evidence type="ECO:0000259" key="17">
    <source>
        <dbReference type="PROSITE" id="PS50089"/>
    </source>
</evidence>
<dbReference type="GO" id="GO:0043023">
    <property type="term" value="F:ribosomal large subunit binding"/>
    <property type="evidence" value="ECO:0007669"/>
    <property type="project" value="TreeGrafter"/>
</dbReference>
<dbReference type="GO" id="GO:0016567">
    <property type="term" value="P:protein ubiquitination"/>
    <property type="evidence" value="ECO:0007669"/>
    <property type="project" value="UniProtKB-UniPathway"/>
</dbReference>
<dbReference type="GO" id="GO:0005829">
    <property type="term" value="C:cytosol"/>
    <property type="evidence" value="ECO:0007669"/>
    <property type="project" value="UniProtKB-SubCell"/>
</dbReference>
<dbReference type="EMBL" id="JABANN010000139">
    <property type="protein sequence ID" value="KAF4669503.1"/>
    <property type="molecule type" value="Genomic_DNA"/>
</dbReference>
<dbReference type="Proteomes" id="UP000572268">
    <property type="component" value="Unassembled WGS sequence"/>
</dbReference>
<keyword evidence="7" id="KW-0963">Cytoplasm</keyword>
<dbReference type="InterPro" id="IPR039804">
    <property type="entry name" value="RING-CH-C4HC3_LTN1"/>
</dbReference>
<evidence type="ECO:0000256" key="8">
    <source>
        <dbReference type="ARBA" id="ARBA00022679"/>
    </source>
</evidence>
<comment type="subcellular location">
    <subcellularLocation>
        <location evidence="2">Cytoplasm</location>
        <location evidence="2">Cytosol</location>
    </subcellularLocation>
</comment>
<evidence type="ECO:0000313" key="21">
    <source>
        <dbReference type="Proteomes" id="UP000572268"/>
    </source>
</evidence>
<comment type="caution">
    <text evidence="18">The sequence shown here is derived from an EMBL/GenBank/DDBJ whole genome shotgun (WGS) entry which is preliminary data.</text>
</comment>
<dbReference type="GO" id="GO:1990112">
    <property type="term" value="C:RQC complex"/>
    <property type="evidence" value="ECO:0007669"/>
    <property type="project" value="UniProtKB-UniRule"/>
</dbReference>
<dbReference type="Gene3D" id="3.30.40.10">
    <property type="entry name" value="Zinc/RING finger domain, C3HC4 (zinc finger)"/>
    <property type="match status" value="1"/>
</dbReference>
<dbReference type="SUPFAM" id="SSF57850">
    <property type="entry name" value="RING/U-box"/>
    <property type="match status" value="1"/>
</dbReference>
<evidence type="ECO:0000256" key="15">
    <source>
        <dbReference type="RuleBase" id="RU367090"/>
    </source>
</evidence>
<dbReference type="GO" id="GO:0072344">
    <property type="term" value="P:rescue of stalled ribosome"/>
    <property type="evidence" value="ECO:0007669"/>
    <property type="project" value="UniProtKB-UniRule"/>
</dbReference>
<evidence type="ECO:0000313" key="19">
    <source>
        <dbReference type="EMBL" id="KAF4669503.1"/>
    </source>
</evidence>
<keyword evidence="11 14" id="KW-0863">Zinc-finger</keyword>
<dbReference type="InterPro" id="IPR013083">
    <property type="entry name" value="Znf_RING/FYVE/PHD"/>
</dbReference>
<comment type="catalytic activity">
    <reaction evidence="1 15">
        <text>S-ubiquitinyl-[E2 ubiquitin-conjugating enzyme]-L-cysteine + [acceptor protein]-L-lysine = [E2 ubiquitin-conjugating enzyme]-L-cysteine + N(6)-ubiquitinyl-[acceptor protein]-L-lysine.</text>
        <dbReference type="EC" id="2.3.2.27"/>
    </reaction>
</comment>
<dbReference type="InterPro" id="IPR011016">
    <property type="entry name" value="Znf_RING-CH"/>
</dbReference>
<dbReference type="PANTHER" id="PTHR12389:SF0">
    <property type="entry name" value="E3 UBIQUITIN-PROTEIN LIGASE LISTERIN"/>
    <property type="match status" value="1"/>
</dbReference>